<keyword evidence="5" id="KW-1185">Reference proteome</keyword>
<feature type="domain" description="Erythromycin biosynthesis protein CIII-like C-terminal" evidence="3">
    <location>
        <begin position="420"/>
        <end position="524"/>
    </location>
</feature>
<dbReference type="Proteomes" id="UP001175227">
    <property type="component" value="Unassembled WGS sequence"/>
</dbReference>
<dbReference type="Gene3D" id="3.40.50.2000">
    <property type="entry name" value="Glycogen Phosphorylase B"/>
    <property type="match status" value="2"/>
</dbReference>
<dbReference type="PANTHER" id="PTHR48050:SF13">
    <property type="entry name" value="STEROL 3-BETA-GLUCOSYLTRANSFERASE UGT80A2"/>
    <property type="match status" value="1"/>
</dbReference>
<dbReference type="InterPro" id="IPR010610">
    <property type="entry name" value="EryCIII-like_C"/>
</dbReference>
<dbReference type="SUPFAM" id="SSF53756">
    <property type="entry name" value="UDP-Glycosyltransferase/glycogen phosphorylase"/>
    <property type="match status" value="1"/>
</dbReference>
<keyword evidence="1" id="KW-0808">Transferase</keyword>
<reference evidence="4" key="1">
    <citation type="submission" date="2023-06" db="EMBL/GenBank/DDBJ databases">
        <authorList>
            <consortium name="Lawrence Berkeley National Laboratory"/>
            <person name="Ahrendt S."/>
            <person name="Sahu N."/>
            <person name="Indic B."/>
            <person name="Wong-Bajracharya J."/>
            <person name="Merenyi Z."/>
            <person name="Ke H.-M."/>
            <person name="Monk M."/>
            <person name="Kocsube S."/>
            <person name="Drula E."/>
            <person name="Lipzen A."/>
            <person name="Balint B."/>
            <person name="Henrissat B."/>
            <person name="Andreopoulos B."/>
            <person name="Martin F.M."/>
            <person name="Harder C.B."/>
            <person name="Rigling D."/>
            <person name="Ford K.L."/>
            <person name="Foster G.D."/>
            <person name="Pangilinan J."/>
            <person name="Papanicolaou A."/>
            <person name="Barry K."/>
            <person name="LaButti K."/>
            <person name="Viragh M."/>
            <person name="Koriabine M."/>
            <person name="Yan M."/>
            <person name="Riley R."/>
            <person name="Champramary S."/>
            <person name="Plett K.L."/>
            <person name="Tsai I.J."/>
            <person name="Slot J."/>
            <person name="Sipos G."/>
            <person name="Plett J."/>
            <person name="Nagy L.G."/>
            <person name="Grigoriev I.V."/>
        </authorList>
    </citation>
    <scope>NUCLEOTIDE SEQUENCE</scope>
    <source>
        <strain evidence="4">ICMP 16352</strain>
    </source>
</reference>
<sequence length="912" mass="99593">MANEALPLHMREFDEADEDAPLLPMYSVTDSSQSDENTIIDSVNDVQTGPDISYGRYIAAGKGLRSSAFIARDGRISVSLNLKHELPDLPEDHAPDVKEFAVDREWKRFPKMNIVIMIVGSRGDVQPYVALGKRLRKDGHRIRIASHETFRSFVTEHGLEFFDIGGNPQDLMSYMVKNPGLIPGVDSITNGDIPKKRTMLAEMIKGCWLSCHSPCPQTWRMFAADAIIANPPSFAHIHCAEALGIPLLLSFTMPWSGTSAFPHPLVNVNDSNAGKGLTNYLTYPLAEILTWQGMGDIINKLRTRTLGLAPLSLRSGSGALDTCKIPWTYCMSPALVPKPKDWKNHIDVVGFYFLDLATNYTPPDDLATFLAAGEAPIYIGFGSVVVDDPATMTATIFKATKQAGVRALVSAGWGGLGDVAVPSHIFILGNIPHDWLFANGRVAAVVHHGGAGTTAAGLSKGLPTVVVPFFGDQGFWGNMIFKAGAGPAPIPPKSLTVDSLKDAIIFAISPAAKSGARRMAEQILHEDGVNRGVESFYRHLPLKNMRCDLDPSRIAVWWSTKHCLKLSAFAARVLVDARELDIGKLDLHRSKEYDLRKDVSDPITGGSSAVFWTITHSCAGVAKIFYSPVSGIKQTATALPQGLYSLKLVSQLTSRSLSGALKIVTSIHDGFQNAPKLYGSQIREPGKVTNFSTGLKEAGKGFVYGWYDGVTGLVREPIKGAQKDGFVGAIKGSARSFANAALKPSAGIVGLMSHPMNGAWQSIRSHSSKHQEERQRRSTRILDGVEEARRSTPQERNMILNRFREARATISERHKSMAEAARNAVYEDTQGVAAEVDQKGKTARRGHSNWHEAAIEEEVHPNATRLLSGRSSQTGASRWQPDRDDAGFLRDMEIAKQLSLAEKRGYGDYRHQ</sequence>
<evidence type="ECO:0000259" key="3">
    <source>
        <dbReference type="Pfam" id="PF06722"/>
    </source>
</evidence>
<dbReference type="Pfam" id="PF06722">
    <property type="entry name" value="EryCIII-like_C"/>
    <property type="match status" value="1"/>
</dbReference>
<dbReference type="InterPro" id="IPR004276">
    <property type="entry name" value="GlycoTrans_28_N"/>
</dbReference>
<dbReference type="EMBL" id="JAUEPR010000025">
    <property type="protein sequence ID" value="KAK0474760.1"/>
    <property type="molecule type" value="Genomic_DNA"/>
</dbReference>
<name>A0AA39NZI1_9AGAR</name>
<dbReference type="GO" id="GO:0016906">
    <property type="term" value="F:sterol 3-beta-glucosyltransferase activity"/>
    <property type="evidence" value="ECO:0007669"/>
    <property type="project" value="UniProtKB-ARBA"/>
</dbReference>
<dbReference type="PANTHER" id="PTHR48050">
    <property type="entry name" value="STEROL 3-BETA-GLUCOSYLTRANSFERASE"/>
    <property type="match status" value="1"/>
</dbReference>
<dbReference type="InterPro" id="IPR050426">
    <property type="entry name" value="Glycosyltransferase_28"/>
</dbReference>
<feature type="domain" description="Glycosyltransferase family 28 N-terminal" evidence="2">
    <location>
        <begin position="114"/>
        <end position="261"/>
    </location>
</feature>
<gene>
    <name evidence="4" type="ORF">IW261DRAFT_1610337</name>
</gene>
<dbReference type="GO" id="GO:0005975">
    <property type="term" value="P:carbohydrate metabolic process"/>
    <property type="evidence" value="ECO:0007669"/>
    <property type="project" value="InterPro"/>
</dbReference>
<dbReference type="Pfam" id="PF03033">
    <property type="entry name" value="Glyco_transf_28"/>
    <property type="match status" value="1"/>
</dbReference>
<dbReference type="FunFam" id="3.40.50.2000:FF:000009">
    <property type="entry name" value="Sterol 3-beta-glucosyltransferase UGT80A2"/>
    <property type="match status" value="1"/>
</dbReference>
<evidence type="ECO:0000313" key="5">
    <source>
        <dbReference type="Proteomes" id="UP001175227"/>
    </source>
</evidence>
<evidence type="ECO:0000256" key="1">
    <source>
        <dbReference type="ARBA" id="ARBA00022679"/>
    </source>
</evidence>
<dbReference type="CDD" id="cd03784">
    <property type="entry name" value="GT1_Gtf-like"/>
    <property type="match status" value="1"/>
</dbReference>
<comment type="caution">
    <text evidence="4">The sequence shown here is derived from an EMBL/GenBank/DDBJ whole genome shotgun (WGS) entry which is preliminary data.</text>
</comment>
<protein>
    <submittedName>
        <fullName evidence="4">UDP-Glycosyltransferase/glycogen phosphorylase</fullName>
    </submittedName>
</protein>
<organism evidence="4 5">
    <name type="scientific">Armillaria novae-zelandiae</name>
    <dbReference type="NCBI Taxonomy" id="153914"/>
    <lineage>
        <taxon>Eukaryota</taxon>
        <taxon>Fungi</taxon>
        <taxon>Dikarya</taxon>
        <taxon>Basidiomycota</taxon>
        <taxon>Agaricomycotina</taxon>
        <taxon>Agaricomycetes</taxon>
        <taxon>Agaricomycetidae</taxon>
        <taxon>Agaricales</taxon>
        <taxon>Marasmiineae</taxon>
        <taxon>Physalacriaceae</taxon>
        <taxon>Armillaria</taxon>
    </lineage>
</organism>
<evidence type="ECO:0000259" key="2">
    <source>
        <dbReference type="Pfam" id="PF03033"/>
    </source>
</evidence>
<accession>A0AA39NZI1</accession>
<evidence type="ECO:0000313" key="4">
    <source>
        <dbReference type="EMBL" id="KAK0474760.1"/>
    </source>
</evidence>
<dbReference type="InterPro" id="IPR002213">
    <property type="entry name" value="UDP_glucos_trans"/>
</dbReference>
<proteinExistence type="predicted"/>
<dbReference type="AlphaFoldDB" id="A0AA39NZI1"/>